<feature type="transmembrane region" description="Helical" evidence="10">
    <location>
        <begin position="180"/>
        <end position="206"/>
    </location>
</feature>
<keyword evidence="5" id="KW-0862">Zinc</keyword>
<comment type="similarity">
    <text evidence="2">Belongs to the cation diffusion facilitator (CDF) transporter (TC 2.A.4) family. SLC30A subfamily.</text>
</comment>
<dbReference type="NCBIfam" id="TIGR01297">
    <property type="entry name" value="CDF"/>
    <property type="match status" value="1"/>
</dbReference>
<organism evidence="13 14">
    <name type="scientific">Undibacterium jejuense</name>
    <dbReference type="NCBI Taxonomy" id="1344949"/>
    <lineage>
        <taxon>Bacteria</taxon>
        <taxon>Pseudomonadati</taxon>
        <taxon>Pseudomonadota</taxon>
        <taxon>Betaproteobacteria</taxon>
        <taxon>Burkholderiales</taxon>
        <taxon>Oxalobacteraceae</taxon>
        <taxon>Undibacterium</taxon>
    </lineage>
</organism>
<dbReference type="SUPFAM" id="SSF160240">
    <property type="entry name" value="Cation efflux protein cytoplasmic domain-like"/>
    <property type="match status" value="1"/>
</dbReference>
<feature type="domain" description="Cation efflux protein cytoplasmic" evidence="12">
    <location>
        <begin position="246"/>
        <end position="314"/>
    </location>
</feature>
<feature type="region of interest" description="Disordered" evidence="9">
    <location>
        <begin position="1"/>
        <end position="37"/>
    </location>
</feature>
<evidence type="ECO:0000256" key="8">
    <source>
        <dbReference type="ARBA" id="ARBA00023136"/>
    </source>
</evidence>
<comment type="caution">
    <text evidence="13">The sequence shown here is derived from an EMBL/GenBank/DDBJ whole genome shotgun (WGS) entry which is preliminary data.</text>
</comment>
<dbReference type="AlphaFoldDB" id="A0A923HP51"/>
<dbReference type="InterPro" id="IPR058533">
    <property type="entry name" value="Cation_efflux_TM"/>
</dbReference>
<proteinExistence type="inferred from homology"/>
<dbReference type="Pfam" id="PF16916">
    <property type="entry name" value="ZT_dimer"/>
    <property type="match status" value="1"/>
</dbReference>
<dbReference type="Proteomes" id="UP000634011">
    <property type="component" value="Unassembled WGS sequence"/>
</dbReference>
<gene>
    <name evidence="13" type="ORF">H8K32_08810</name>
</gene>
<dbReference type="InterPro" id="IPR036837">
    <property type="entry name" value="Cation_efflux_CTD_sf"/>
</dbReference>
<name>A0A923HP51_9BURK</name>
<evidence type="ECO:0000256" key="10">
    <source>
        <dbReference type="SAM" id="Phobius"/>
    </source>
</evidence>
<evidence type="ECO:0000259" key="11">
    <source>
        <dbReference type="Pfam" id="PF01545"/>
    </source>
</evidence>
<keyword evidence="4 10" id="KW-0812">Transmembrane</keyword>
<keyword evidence="14" id="KW-1185">Reference proteome</keyword>
<dbReference type="SUPFAM" id="SSF161111">
    <property type="entry name" value="Cation efflux protein transmembrane domain-like"/>
    <property type="match status" value="1"/>
</dbReference>
<dbReference type="Pfam" id="PF01545">
    <property type="entry name" value="Cation_efflux"/>
    <property type="match status" value="1"/>
</dbReference>
<evidence type="ECO:0000256" key="3">
    <source>
        <dbReference type="ARBA" id="ARBA00022448"/>
    </source>
</evidence>
<feature type="compositionally biased region" description="Basic and acidic residues" evidence="9">
    <location>
        <begin position="1"/>
        <end position="28"/>
    </location>
</feature>
<evidence type="ECO:0000259" key="12">
    <source>
        <dbReference type="Pfam" id="PF16916"/>
    </source>
</evidence>
<dbReference type="GO" id="GO:0005385">
    <property type="term" value="F:zinc ion transmembrane transporter activity"/>
    <property type="evidence" value="ECO:0007669"/>
    <property type="project" value="TreeGrafter"/>
</dbReference>
<accession>A0A923HP51</accession>
<evidence type="ECO:0000256" key="4">
    <source>
        <dbReference type="ARBA" id="ARBA00022692"/>
    </source>
</evidence>
<keyword evidence="5" id="KW-0864">Zinc transport</keyword>
<keyword evidence="3" id="KW-0813">Transport</keyword>
<keyword evidence="7" id="KW-0406">Ion transport</keyword>
<protein>
    <submittedName>
        <fullName evidence="13">Cation transporter</fullName>
    </submittedName>
</protein>
<evidence type="ECO:0000313" key="14">
    <source>
        <dbReference type="Proteomes" id="UP000634011"/>
    </source>
</evidence>
<evidence type="ECO:0000256" key="1">
    <source>
        <dbReference type="ARBA" id="ARBA00004141"/>
    </source>
</evidence>
<feature type="transmembrane region" description="Helical" evidence="10">
    <location>
        <begin position="144"/>
        <end position="168"/>
    </location>
</feature>
<evidence type="ECO:0000256" key="5">
    <source>
        <dbReference type="ARBA" id="ARBA00022906"/>
    </source>
</evidence>
<feature type="transmembrane region" description="Helical" evidence="10">
    <location>
        <begin position="108"/>
        <end position="132"/>
    </location>
</feature>
<dbReference type="GO" id="GO:0005886">
    <property type="term" value="C:plasma membrane"/>
    <property type="evidence" value="ECO:0007669"/>
    <property type="project" value="TreeGrafter"/>
</dbReference>
<dbReference type="Gene3D" id="1.20.1510.10">
    <property type="entry name" value="Cation efflux protein transmembrane domain"/>
    <property type="match status" value="1"/>
</dbReference>
<evidence type="ECO:0000313" key="13">
    <source>
        <dbReference type="EMBL" id="MBC3862193.1"/>
    </source>
</evidence>
<feature type="transmembrane region" description="Helical" evidence="10">
    <location>
        <begin position="45"/>
        <end position="66"/>
    </location>
</feature>
<evidence type="ECO:0000256" key="7">
    <source>
        <dbReference type="ARBA" id="ARBA00023065"/>
    </source>
</evidence>
<dbReference type="RefSeq" id="WP_186912124.1">
    <property type="nucleotide sequence ID" value="NZ_JACOFV010000007.1"/>
</dbReference>
<evidence type="ECO:0000256" key="6">
    <source>
        <dbReference type="ARBA" id="ARBA00022989"/>
    </source>
</evidence>
<reference evidence="13" key="1">
    <citation type="submission" date="2020-08" db="EMBL/GenBank/DDBJ databases">
        <title>Novel species isolated from subtropical streams in China.</title>
        <authorList>
            <person name="Lu H."/>
        </authorList>
    </citation>
    <scope>NUCLEOTIDE SEQUENCE</scope>
    <source>
        <strain evidence="13">KACC 12607</strain>
    </source>
</reference>
<dbReference type="EMBL" id="JACOFV010000007">
    <property type="protein sequence ID" value="MBC3862193.1"/>
    <property type="molecule type" value="Genomic_DNA"/>
</dbReference>
<dbReference type="InterPro" id="IPR027470">
    <property type="entry name" value="Cation_efflux_CTD"/>
</dbReference>
<feature type="transmembrane region" description="Helical" evidence="10">
    <location>
        <begin position="212"/>
        <end position="229"/>
    </location>
</feature>
<keyword evidence="6 10" id="KW-1133">Transmembrane helix</keyword>
<evidence type="ECO:0000256" key="9">
    <source>
        <dbReference type="SAM" id="MobiDB-lite"/>
    </source>
</evidence>
<dbReference type="InterPro" id="IPR027469">
    <property type="entry name" value="Cation_efflux_TMD_sf"/>
</dbReference>
<evidence type="ECO:0000256" key="2">
    <source>
        <dbReference type="ARBA" id="ARBA00008873"/>
    </source>
</evidence>
<sequence length="330" mass="35496">MGDHHDHKTHDHSHDHEHEHDHSEGHGHEHGHHGHSHAPKDFGKIFFLGVILNSGFVLAEFFFGILSNSAALLADAGHNLSDVLGLLLAWGASILVKKQPSGRFTYGLRSTSILAALANAVVLLVVTGGIAWEAILRLQHPEHVTGMTVIIVAAIGVVVNLSTALLFVSGRHDDLNLRAAFLHMAGDAAISLGVVIAGFVMIYSGWDWLDPAVSLVISIFVVVGTWGLLRDSINLALHAVPASINSVEVHAFLTKLPDVTEVHDLHIWGMSTTEVALTAHLVVSGTYPGDAFRKMVTDELLKRFKIGHATLQIELNDSGIPCDLAPTDVV</sequence>
<dbReference type="PANTHER" id="PTHR11562:SF17">
    <property type="entry name" value="RE54080P-RELATED"/>
    <property type="match status" value="1"/>
</dbReference>
<dbReference type="InterPro" id="IPR002524">
    <property type="entry name" value="Cation_efflux"/>
</dbReference>
<comment type="subcellular location">
    <subcellularLocation>
        <location evidence="1">Membrane</location>
        <topology evidence="1">Multi-pass membrane protein</topology>
    </subcellularLocation>
</comment>
<feature type="domain" description="Cation efflux protein transmembrane" evidence="11">
    <location>
        <begin position="47"/>
        <end position="233"/>
    </location>
</feature>
<dbReference type="PANTHER" id="PTHR11562">
    <property type="entry name" value="CATION EFFLUX PROTEIN/ ZINC TRANSPORTER"/>
    <property type="match status" value="1"/>
</dbReference>
<keyword evidence="8 10" id="KW-0472">Membrane</keyword>
<dbReference type="InterPro" id="IPR050681">
    <property type="entry name" value="CDF/SLC30A"/>
</dbReference>